<feature type="transmembrane region" description="Helical" evidence="2">
    <location>
        <begin position="157"/>
        <end position="177"/>
    </location>
</feature>
<organism evidence="3 4">
    <name type="scientific">Saimiriine herpesvirus 2 (strain 488)</name>
    <name type="common">SaHV-2</name>
    <name type="synonym">Herpesvirus saimiri</name>
    <dbReference type="NCBI Taxonomy" id="10384"/>
    <lineage>
        <taxon>Viruses</taxon>
        <taxon>Duplodnaviria</taxon>
        <taxon>Heunggongvirae</taxon>
        <taxon>Peploviricota</taxon>
        <taxon>Herviviricetes</taxon>
        <taxon>Herpesvirales</taxon>
        <taxon>Orthoherpesviridae</taxon>
        <taxon>Gammaherpesvirinae</taxon>
        <taxon>Rhadinovirus</taxon>
        <taxon>Rhadinovirus saimiriinegamma2</taxon>
        <taxon>Saimiriine herpesvirus 2</taxon>
    </lineage>
</organism>
<feature type="transmembrane region" description="Helical" evidence="2">
    <location>
        <begin position="101"/>
        <end position="119"/>
    </location>
</feature>
<accession>Q80BM2</accession>
<feature type="transmembrane region" description="Helical" evidence="2">
    <location>
        <begin position="214"/>
        <end position="237"/>
    </location>
</feature>
<reference evidence="3 4" key="1">
    <citation type="journal article" date="2003" name="Virology">
        <title>The genome of herpesvirus saimiri C488 which is capable of transforming human T cells.</title>
        <authorList>
            <person name="Ensser A."/>
            <person name="Thurau M."/>
            <person name="Wittmann S."/>
            <person name="Fickenscher H."/>
        </authorList>
    </citation>
    <scope>NUCLEOTIDE SEQUENCE [LARGE SCALE GENOMIC DNA]</scope>
    <source>
        <strain evidence="3">C488</strain>
    </source>
</reference>
<proteinExistence type="inferred from homology"/>
<evidence type="ECO:0000256" key="2">
    <source>
        <dbReference type="SAM" id="Phobius"/>
    </source>
</evidence>
<evidence type="ECO:0008006" key="5">
    <source>
        <dbReference type="Google" id="ProtNLM"/>
    </source>
</evidence>
<keyword evidence="2" id="KW-0812">Transmembrane</keyword>
<feature type="transmembrane region" description="Helical" evidence="2">
    <location>
        <begin position="296"/>
        <end position="320"/>
    </location>
</feature>
<name>Q80BM2_SHV2C</name>
<dbReference type="Proteomes" id="UP000168086">
    <property type="component" value="Genome"/>
</dbReference>
<keyword evidence="2" id="KW-0472">Membrane</keyword>
<dbReference type="InterPro" id="IPR006727">
    <property type="entry name" value="Herpes_BMRF2"/>
</dbReference>
<evidence type="ECO:0000313" key="3">
    <source>
        <dbReference type="EMBL" id="CAC84355.1"/>
    </source>
</evidence>
<evidence type="ECO:0000313" key="4">
    <source>
        <dbReference type="Proteomes" id="UP000168086"/>
    </source>
</evidence>
<evidence type="ECO:0000256" key="1">
    <source>
        <dbReference type="ARBA" id="ARBA00008716"/>
    </source>
</evidence>
<keyword evidence="2" id="KW-1133">Transmembrane helix</keyword>
<organismHost>
    <name type="scientific">Saimiri sciureus</name>
    <name type="common">Common squirrel monkey</name>
    <dbReference type="NCBI Taxonomy" id="9521"/>
</organismHost>
<comment type="similarity">
    <text evidence="1">Belongs to the herpesviridae BMRF2 family.</text>
</comment>
<sequence length="357" mass="40649">MIQEMWTQWILNIRASCLGALAATPFIWCFIFKSLFTFSIFTSLQMSIFYWAVLGAHVTILCYCYITFTKEWSYYIEALGITCLFLTMLTFFISHLMWAPLYTLPFVFVLNCICLSLWVPITYDIVYLCPFITYKYYELGFLNAMLLYYVMVVNRMYLSVIFMCPFVLFLGMGVFALKNFHEHPVFENILITCKPIFTAKNKYKTKGTEVNMKLVVHNLGAVLFLLAVEFASVVSVVQRLDIFVGMQNYLFLLFVSMLCCCMFSLPSNAICVVLETFAVVIMIVIHVLIDKLPISIIGGLLIIVILLMCQAIGCQIEIIRTKLAGDVGGPKLCLFLCTVCNIVVSVALTCCNKSEQL</sequence>
<feature type="transmembrane region" description="Helical" evidence="2">
    <location>
        <begin position="249"/>
        <end position="266"/>
    </location>
</feature>
<dbReference type="Pfam" id="PF04633">
    <property type="entry name" value="Herpes_BMRF2"/>
    <property type="match status" value="1"/>
</dbReference>
<feature type="transmembrane region" description="Helical" evidence="2">
    <location>
        <begin position="48"/>
        <end position="68"/>
    </location>
</feature>
<feature type="transmembrane region" description="Helical" evidence="2">
    <location>
        <begin position="125"/>
        <end position="150"/>
    </location>
</feature>
<feature type="transmembrane region" description="Helical" evidence="2">
    <location>
        <begin position="13"/>
        <end position="36"/>
    </location>
</feature>
<feature type="transmembrane region" description="Helical" evidence="2">
    <location>
        <begin position="74"/>
        <end position="94"/>
    </location>
</feature>
<feature type="transmembrane region" description="Helical" evidence="2">
    <location>
        <begin position="272"/>
        <end position="289"/>
    </location>
</feature>
<dbReference type="EMBL" id="AJ410493">
    <property type="protein sequence ID" value="CAC84355.1"/>
    <property type="molecule type" value="Genomic_DNA"/>
</dbReference>
<protein>
    <recommendedName>
        <fullName evidence="5">Envelope protein UL43</fullName>
    </recommendedName>
</protein>